<dbReference type="Gene3D" id="1.20.1160.11">
    <property type="entry name" value="Paired amphipathic helix"/>
    <property type="match status" value="3"/>
</dbReference>
<evidence type="ECO:0000256" key="6">
    <source>
        <dbReference type="SAM" id="MobiDB-lite"/>
    </source>
</evidence>
<evidence type="ECO:0000256" key="4">
    <source>
        <dbReference type="ARBA" id="ARBA00023242"/>
    </source>
</evidence>
<organism evidence="8 9">
    <name type="scientific">Chaetoceros tenuissimus</name>
    <dbReference type="NCBI Taxonomy" id="426638"/>
    <lineage>
        <taxon>Eukaryota</taxon>
        <taxon>Sar</taxon>
        <taxon>Stramenopiles</taxon>
        <taxon>Ochrophyta</taxon>
        <taxon>Bacillariophyta</taxon>
        <taxon>Coscinodiscophyceae</taxon>
        <taxon>Chaetocerotophycidae</taxon>
        <taxon>Chaetocerotales</taxon>
        <taxon>Chaetocerotaceae</taxon>
        <taxon>Chaetoceros</taxon>
    </lineage>
</organism>
<dbReference type="GO" id="GO:0000122">
    <property type="term" value="P:negative regulation of transcription by RNA polymerase II"/>
    <property type="evidence" value="ECO:0007669"/>
    <property type="project" value="TreeGrafter"/>
</dbReference>
<feature type="region of interest" description="Disordered" evidence="6">
    <location>
        <begin position="104"/>
        <end position="307"/>
    </location>
</feature>
<dbReference type="PANTHER" id="PTHR12346:SF0">
    <property type="entry name" value="SIN3A, ISOFORM G"/>
    <property type="match status" value="1"/>
</dbReference>
<dbReference type="FunFam" id="1.20.1160.11:FF:000001">
    <property type="entry name" value="Paired amphipathic helix protein Sin3"/>
    <property type="match status" value="1"/>
</dbReference>
<dbReference type="InterPro" id="IPR039774">
    <property type="entry name" value="Sin3-like"/>
</dbReference>
<dbReference type="InterPro" id="IPR003822">
    <property type="entry name" value="PAH"/>
</dbReference>
<feature type="compositionally biased region" description="Low complexity" evidence="6">
    <location>
        <begin position="164"/>
        <end position="203"/>
    </location>
</feature>
<protein>
    <submittedName>
        <fullName evidence="8">Paired amphipathic helix protein Sin3a</fullName>
    </submittedName>
</protein>
<dbReference type="GO" id="GO:0000785">
    <property type="term" value="C:chromatin"/>
    <property type="evidence" value="ECO:0007669"/>
    <property type="project" value="TreeGrafter"/>
</dbReference>
<dbReference type="Proteomes" id="UP001054902">
    <property type="component" value="Unassembled WGS sequence"/>
</dbReference>
<evidence type="ECO:0000256" key="3">
    <source>
        <dbReference type="ARBA" id="ARBA00022737"/>
    </source>
</evidence>
<keyword evidence="3" id="KW-0677">Repeat</keyword>
<keyword evidence="4 5" id="KW-0539">Nucleus</keyword>
<dbReference type="SUPFAM" id="SSF47762">
    <property type="entry name" value="PAH2 domain"/>
    <property type="match status" value="2"/>
</dbReference>
<comment type="caution">
    <text evidence="8">The sequence shown here is derived from an EMBL/GenBank/DDBJ whole genome shotgun (WGS) entry which is preliminary data.</text>
</comment>
<dbReference type="AlphaFoldDB" id="A0AAD3H845"/>
<dbReference type="Pfam" id="PF08295">
    <property type="entry name" value="Sin3_corepress"/>
    <property type="match status" value="1"/>
</dbReference>
<comment type="subcellular location">
    <subcellularLocation>
        <location evidence="1 5">Nucleus</location>
    </subcellularLocation>
</comment>
<proteinExistence type="predicted"/>
<dbReference type="SMART" id="SM00761">
    <property type="entry name" value="HDAC_interact"/>
    <property type="match status" value="1"/>
</dbReference>
<feature type="compositionally biased region" description="Low complexity" evidence="6">
    <location>
        <begin position="246"/>
        <end position="302"/>
    </location>
</feature>
<keyword evidence="2" id="KW-0678">Repressor</keyword>
<accession>A0AAD3H845</accession>
<feature type="compositionally biased region" description="Gly residues" evidence="6">
    <location>
        <begin position="149"/>
        <end position="160"/>
    </location>
</feature>
<keyword evidence="9" id="KW-1185">Reference proteome</keyword>
<feature type="region of interest" description="Disordered" evidence="6">
    <location>
        <begin position="1220"/>
        <end position="1270"/>
    </location>
</feature>
<feature type="compositionally biased region" description="Low complexity" evidence="6">
    <location>
        <begin position="134"/>
        <end position="148"/>
    </location>
</feature>
<reference evidence="8 9" key="1">
    <citation type="journal article" date="2021" name="Sci. Rep.">
        <title>The genome of the diatom Chaetoceros tenuissimus carries an ancient integrated fragment of an extant virus.</title>
        <authorList>
            <person name="Hongo Y."/>
            <person name="Kimura K."/>
            <person name="Takaki Y."/>
            <person name="Yoshida Y."/>
            <person name="Baba S."/>
            <person name="Kobayashi G."/>
            <person name="Nagasaki K."/>
            <person name="Hano T."/>
            <person name="Tomaru Y."/>
        </authorList>
    </citation>
    <scope>NUCLEOTIDE SEQUENCE [LARGE SCALE GENOMIC DNA]</scope>
    <source>
        <strain evidence="8 9">NIES-3715</strain>
    </source>
</reference>
<evidence type="ECO:0000313" key="9">
    <source>
        <dbReference type="Proteomes" id="UP001054902"/>
    </source>
</evidence>
<evidence type="ECO:0000259" key="7">
    <source>
        <dbReference type="SMART" id="SM00761"/>
    </source>
</evidence>
<evidence type="ECO:0000256" key="1">
    <source>
        <dbReference type="ARBA" id="ARBA00004123"/>
    </source>
</evidence>
<dbReference type="EMBL" id="BLLK01000047">
    <property type="protein sequence ID" value="GFH53915.1"/>
    <property type="molecule type" value="Genomic_DNA"/>
</dbReference>
<dbReference type="PROSITE" id="PS51477">
    <property type="entry name" value="PAH"/>
    <property type="match status" value="2"/>
</dbReference>
<dbReference type="GO" id="GO:0000118">
    <property type="term" value="C:histone deacetylase complex"/>
    <property type="evidence" value="ECO:0007669"/>
    <property type="project" value="TreeGrafter"/>
</dbReference>
<feature type="compositionally biased region" description="Acidic residues" evidence="6">
    <location>
        <begin position="1251"/>
        <end position="1260"/>
    </location>
</feature>
<name>A0AAD3H845_9STRA</name>
<dbReference type="PANTHER" id="PTHR12346">
    <property type="entry name" value="SIN3B-RELATED"/>
    <property type="match status" value="1"/>
</dbReference>
<dbReference type="InterPro" id="IPR036600">
    <property type="entry name" value="PAH_sf"/>
</dbReference>
<feature type="compositionally biased region" description="Low complexity" evidence="6">
    <location>
        <begin position="219"/>
        <end position="233"/>
    </location>
</feature>
<dbReference type="FunFam" id="1.20.1160.11:FF:000003">
    <property type="entry name" value="Paired amphipathic helix SIN3-like protein"/>
    <property type="match status" value="1"/>
</dbReference>
<evidence type="ECO:0000256" key="5">
    <source>
        <dbReference type="PROSITE-ProRule" id="PRU00810"/>
    </source>
</evidence>
<gene>
    <name evidence="8" type="ORF">CTEN210_10391</name>
</gene>
<dbReference type="InterPro" id="IPR013194">
    <property type="entry name" value="HDAC_interact_dom"/>
</dbReference>
<evidence type="ECO:0000256" key="2">
    <source>
        <dbReference type="ARBA" id="ARBA00022491"/>
    </source>
</evidence>
<feature type="domain" description="Histone deacetylase interacting" evidence="7">
    <location>
        <begin position="630"/>
        <end position="746"/>
    </location>
</feature>
<dbReference type="GO" id="GO:0003714">
    <property type="term" value="F:transcription corepressor activity"/>
    <property type="evidence" value="ECO:0007669"/>
    <property type="project" value="InterPro"/>
</dbReference>
<evidence type="ECO:0000313" key="8">
    <source>
        <dbReference type="EMBL" id="GFH53915.1"/>
    </source>
</evidence>
<sequence length="1270" mass="144787">MRELRVEDALMYLDQVKVEFGDRPQIYNEFLHIMKTFKSQEIDTPGVILRVTQLFQGNKSLVLGFNTFLPDGFKIVIPDQSSGTVYYRTPGQPLLTPILNMAGGPQQPRIPDHGMAHQNMKPGQNSQGGGPNFGNMNMQQQHQGQSRGQMGGMPNGGGGVKPPSQGQVQQMQSGNQQQLQQKQQQQSPLTSGQQMNMPMMQGHPPKPPMHMQHQEQQKPQHPIQQQQSQHPMHIGGPRGQGEMHQMHQQQSQQQQSQQQPQQQSSQQMMQQQPPSQQMQVQQPERPQPQQQQQQQQQAPQQQAEDEGGVPVEFDHAINYVTTIKRTFANDPDTYKKFLEILHTYQKEQRGIKEVLDEVSVLFADHPVLLKDFTYFLPDAVQQQAKMQLAHAVRQAESRRAALNSRAAIENQARQQREVHPPAPEPEKVHQIDAWRTGGQQRKPFGVKEGRSEEREREICRSAVYGVVSFDPVRPPRKHELTPGQAAAKYGRPRTIPEVIVQPTTKEAAFFERAKEHLNRRELLSDKSVTKRHTPHSEFLKCLHLYGCGILDKDELMLLLGTLFMQGHAPKTGANAGGGSNNPHIAAAATKLLKEFEKLLVGRGPYARQQSALKDKSKYGCITTKEWDPTLSDDITTSYKTYPSDYPYEDFYTHSGQSKEDASVLNTEVVCVRNEKNVSGSKIRLLDSLEEYDGVRARRNIYEEALAKAEDERFEVDYALETNASAMRHVQPFAEEVTMLKTNEEKEDQPIGRMHYQLRPDSLLSTHLGAIARLYGEQGDEVLHHLMRNPISVLPIVFKRLQEKDNEWRAARVELTKHWRKVCEINHEASLDATSYFNRREIERSVTHDVLVEECKRAFHNAKTAKESPKALESIAPTSTISHEDSSMLLFHSHISVKANKNMPHKELYDCLSLQVLNGAAKTSADRERVSRIWTEFILPWFDLPTHWFLNELKDKARSDKSSCIVKYAIGQQVKTPFGNGKILSYEEGSSMSGSHYVVELAFGNAYVRPSSIVHHNIADVQYSRYNGCMELVQDPDYKMDEKKELPSTCQLLYGTEKIYMFMRLYCALLSLFNNAKKNMTPDANTMETEGDGENKENKFKAFLSIIKDYVNEDIEFKTYELRCRDLTDKDLFELSAIPRLLEKCGDCLVKVAKEDNLLSLYDFYRLKTMDPVLQRKQSFTVTEDASFRIQFNPVEGKIHFCYLPFEKDMLTSPRVSSTTSAQVVEKPSMETEEVVEPEVQPSKTETKVEAEEGEIGEVSEEPQSKRVKLE</sequence>
<dbReference type="Pfam" id="PF02671">
    <property type="entry name" value="PAH"/>
    <property type="match status" value="2"/>
</dbReference>